<keyword evidence="3" id="KW-1185">Reference proteome</keyword>
<reference evidence="3" key="1">
    <citation type="submission" date="2016-02" db="EMBL/GenBank/DDBJ databases">
        <title>Draft genome sequence of Microdochium bolleyi, a fungal endophyte of beachgrass.</title>
        <authorList>
            <consortium name="DOE Joint Genome Institute"/>
            <person name="David A.S."/>
            <person name="May G."/>
            <person name="Haridas S."/>
            <person name="Lim J."/>
            <person name="Wang M."/>
            <person name="Labutti K."/>
            <person name="Lipzen A."/>
            <person name="Barry K."/>
            <person name="Grigoriev I.V."/>
        </authorList>
    </citation>
    <scope>NUCLEOTIDE SEQUENCE [LARGE SCALE GENOMIC DNA]</scope>
    <source>
        <strain evidence="3">J235TASD1</strain>
    </source>
</reference>
<evidence type="ECO:0000256" key="1">
    <source>
        <dbReference type="SAM" id="MobiDB-lite"/>
    </source>
</evidence>
<feature type="region of interest" description="Disordered" evidence="1">
    <location>
        <begin position="252"/>
        <end position="350"/>
    </location>
</feature>
<feature type="compositionally biased region" description="Polar residues" evidence="1">
    <location>
        <begin position="170"/>
        <end position="185"/>
    </location>
</feature>
<dbReference type="AlphaFoldDB" id="A0A136JDB1"/>
<feature type="compositionally biased region" description="Low complexity" evidence="1">
    <location>
        <begin position="40"/>
        <end position="60"/>
    </location>
</feature>
<gene>
    <name evidence="2" type="ORF">Micbo1qcDRAFT_200560</name>
</gene>
<name>A0A136JDB1_9PEZI</name>
<evidence type="ECO:0000313" key="2">
    <source>
        <dbReference type="EMBL" id="KXJ95127.1"/>
    </source>
</evidence>
<feature type="compositionally biased region" description="Basic and acidic residues" evidence="1">
    <location>
        <begin position="267"/>
        <end position="281"/>
    </location>
</feature>
<feature type="region of interest" description="Disordered" evidence="1">
    <location>
        <begin position="136"/>
        <end position="219"/>
    </location>
</feature>
<feature type="compositionally biased region" description="Basic and acidic residues" evidence="1">
    <location>
        <begin position="202"/>
        <end position="211"/>
    </location>
</feature>
<dbReference type="EMBL" id="KQ964246">
    <property type="protein sequence ID" value="KXJ95127.1"/>
    <property type="molecule type" value="Genomic_DNA"/>
</dbReference>
<dbReference type="OrthoDB" id="4771130at2759"/>
<protein>
    <submittedName>
        <fullName evidence="2">Uncharacterized protein</fullName>
    </submittedName>
</protein>
<dbReference type="InParanoid" id="A0A136JDB1"/>
<proteinExistence type="predicted"/>
<dbReference type="Proteomes" id="UP000070501">
    <property type="component" value="Unassembled WGS sequence"/>
</dbReference>
<feature type="compositionally biased region" description="Polar residues" evidence="1">
    <location>
        <begin position="95"/>
        <end position="120"/>
    </location>
</feature>
<feature type="region of interest" description="Disordered" evidence="1">
    <location>
        <begin position="1"/>
        <end position="120"/>
    </location>
</feature>
<sequence>MSSPKPASDPSNEHPGLIGKILRRTRSKQNVAPASAPQIRSPAAVTTSTPPNAAATTNRPEVNPLRHNQSMPEQQPATSHRPSGARHRSRPSLISLMQQPATETRSSLSSTPVDGLSSSQLKVSLRSRFNKADQGPAAIFIETPPREGPVRRSQPVTAERSGTARANVVMAQQCSLQHASQSRDGASNAEHAHITTATPAPREPHIEIHDGTEDDSSDYQKFIQQAVEDDRRQRELWRTLASQQTYKVVAEATGPAPKPGIFSWQRSAEKKQKEEDRRRAFAGEGQLYGFPASEASCELSRKSSRSSSRLSRKSSIKQMIIDYIKPPQPQAEYDKPQHGITRKTSSQGLI</sequence>
<feature type="compositionally biased region" description="Polar residues" evidence="1">
    <location>
        <begin position="66"/>
        <end position="81"/>
    </location>
</feature>
<accession>A0A136JDB1</accession>
<evidence type="ECO:0000313" key="3">
    <source>
        <dbReference type="Proteomes" id="UP000070501"/>
    </source>
</evidence>
<organism evidence="2 3">
    <name type="scientific">Microdochium bolleyi</name>
    <dbReference type="NCBI Taxonomy" id="196109"/>
    <lineage>
        <taxon>Eukaryota</taxon>
        <taxon>Fungi</taxon>
        <taxon>Dikarya</taxon>
        <taxon>Ascomycota</taxon>
        <taxon>Pezizomycotina</taxon>
        <taxon>Sordariomycetes</taxon>
        <taxon>Xylariomycetidae</taxon>
        <taxon>Xylariales</taxon>
        <taxon>Microdochiaceae</taxon>
        <taxon>Microdochium</taxon>
    </lineage>
</organism>